<evidence type="ECO:0000313" key="3">
    <source>
        <dbReference type="Proteomes" id="UP001054857"/>
    </source>
</evidence>
<feature type="compositionally biased region" description="Gly residues" evidence="1">
    <location>
        <begin position="94"/>
        <end position="103"/>
    </location>
</feature>
<keyword evidence="3" id="KW-1185">Reference proteome</keyword>
<evidence type="ECO:0000256" key="1">
    <source>
        <dbReference type="SAM" id="MobiDB-lite"/>
    </source>
</evidence>
<dbReference type="AlphaFoldDB" id="A0AAD3HNE4"/>
<name>A0AAD3HNE4_9CHLO</name>
<comment type="caution">
    <text evidence="2">The sequence shown here is derived from an EMBL/GenBank/DDBJ whole genome shotgun (WGS) entry which is preliminary data.</text>
</comment>
<dbReference type="PANTHER" id="PTHR28678">
    <property type="entry name" value="CODANIN-1"/>
    <property type="match status" value="1"/>
</dbReference>
<accession>A0AAD3HNE4</accession>
<sequence>LEMALPAVRRQLRENALRSLQALLPGTVPEEAVAAAAALAAQSAEVACLQRLVAHVPTAVRHHMDEQVKHVVREILRDVERQAAEAREQLVADGGDGAGGGEVSAGADDSSMTPAAAAAAAAVTSTAEVARLAEEAQRVGGRSSGADAEPK</sequence>
<reference evidence="2 3" key="1">
    <citation type="journal article" date="2021" name="Sci. Rep.">
        <title>Genome sequencing of the multicellular alga Astrephomene provides insights into convergent evolution of germ-soma differentiation.</title>
        <authorList>
            <person name="Yamashita S."/>
            <person name="Yamamoto K."/>
            <person name="Matsuzaki R."/>
            <person name="Suzuki S."/>
            <person name="Yamaguchi H."/>
            <person name="Hirooka S."/>
            <person name="Minakuchi Y."/>
            <person name="Miyagishima S."/>
            <person name="Kawachi M."/>
            <person name="Toyoda A."/>
            <person name="Nozaki H."/>
        </authorList>
    </citation>
    <scope>NUCLEOTIDE SEQUENCE [LARGE SCALE GENOMIC DNA]</scope>
    <source>
        <strain evidence="2 3">NIES-4017</strain>
    </source>
</reference>
<dbReference type="GO" id="GO:0005634">
    <property type="term" value="C:nucleus"/>
    <property type="evidence" value="ECO:0007669"/>
    <property type="project" value="TreeGrafter"/>
</dbReference>
<feature type="region of interest" description="Disordered" evidence="1">
    <location>
        <begin position="87"/>
        <end position="120"/>
    </location>
</feature>
<feature type="non-terminal residue" evidence="2">
    <location>
        <position position="151"/>
    </location>
</feature>
<feature type="compositionally biased region" description="Low complexity" evidence="1">
    <location>
        <begin position="104"/>
        <end position="120"/>
    </location>
</feature>
<proteinExistence type="predicted"/>
<gene>
    <name evidence="2" type="ORF">Agub_g8623</name>
</gene>
<organism evidence="2 3">
    <name type="scientific">Astrephomene gubernaculifera</name>
    <dbReference type="NCBI Taxonomy" id="47775"/>
    <lineage>
        <taxon>Eukaryota</taxon>
        <taxon>Viridiplantae</taxon>
        <taxon>Chlorophyta</taxon>
        <taxon>core chlorophytes</taxon>
        <taxon>Chlorophyceae</taxon>
        <taxon>CS clade</taxon>
        <taxon>Chlamydomonadales</taxon>
        <taxon>Astrephomenaceae</taxon>
        <taxon>Astrephomene</taxon>
    </lineage>
</organism>
<dbReference type="PANTHER" id="PTHR28678:SF1">
    <property type="entry name" value="CODANIN-1"/>
    <property type="match status" value="1"/>
</dbReference>
<evidence type="ECO:0000313" key="2">
    <source>
        <dbReference type="EMBL" id="GFR46971.1"/>
    </source>
</evidence>
<dbReference type="EMBL" id="BMAR01000016">
    <property type="protein sequence ID" value="GFR46971.1"/>
    <property type="molecule type" value="Genomic_DNA"/>
</dbReference>
<dbReference type="InterPro" id="IPR040031">
    <property type="entry name" value="Codanin-1"/>
</dbReference>
<dbReference type="GO" id="GO:0006325">
    <property type="term" value="P:chromatin organization"/>
    <property type="evidence" value="ECO:0007669"/>
    <property type="project" value="TreeGrafter"/>
</dbReference>
<protein>
    <submittedName>
        <fullName evidence="2">Uncharacterized protein</fullName>
    </submittedName>
</protein>
<dbReference type="Proteomes" id="UP001054857">
    <property type="component" value="Unassembled WGS sequence"/>
</dbReference>
<feature type="non-terminal residue" evidence="2">
    <location>
        <position position="1"/>
    </location>
</feature>